<dbReference type="AlphaFoldDB" id="A0A9Q8UVD1"/>
<reference evidence="1" key="2">
    <citation type="journal article" date="2022" name="Microb. Genom.">
        <title>A chromosome-scale genome assembly of the tomato pathogen Cladosporium fulvum reveals a compartmentalized genome architecture and the presence of a dispensable chromosome.</title>
        <authorList>
            <person name="Zaccaron A.Z."/>
            <person name="Chen L.H."/>
            <person name="Samaras A."/>
            <person name="Stergiopoulos I."/>
        </authorList>
    </citation>
    <scope>NUCLEOTIDE SEQUENCE</scope>
    <source>
        <strain evidence="1">Race5_Kim</strain>
    </source>
</reference>
<evidence type="ECO:0000313" key="2">
    <source>
        <dbReference type="Proteomes" id="UP000756132"/>
    </source>
</evidence>
<organism evidence="1 2">
    <name type="scientific">Passalora fulva</name>
    <name type="common">Tomato leaf mold</name>
    <name type="synonym">Cladosporium fulvum</name>
    <dbReference type="NCBI Taxonomy" id="5499"/>
    <lineage>
        <taxon>Eukaryota</taxon>
        <taxon>Fungi</taxon>
        <taxon>Dikarya</taxon>
        <taxon>Ascomycota</taxon>
        <taxon>Pezizomycotina</taxon>
        <taxon>Dothideomycetes</taxon>
        <taxon>Dothideomycetidae</taxon>
        <taxon>Mycosphaerellales</taxon>
        <taxon>Mycosphaerellaceae</taxon>
        <taxon>Fulvia</taxon>
    </lineage>
</organism>
<dbReference type="EMBL" id="CP090173">
    <property type="protein sequence ID" value="UJO23843.1"/>
    <property type="molecule type" value="Genomic_DNA"/>
</dbReference>
<evidence type="ECO:0000313" key="1">
    <source>
        <dbReference type="EMBL" id="UJO23843.1"/>
    </source>
</evidence>
<keyword evidence="2" id="KW-1185">Reference proteome</keyword>
<reference evidence="1" key="1">
    <citation type="submission" date="2021-12" db="EMBL/GenBank/DDBJ databases">
        <authorList>
            <person name="Zaccaron A."/>
            <person name="Stergiopoulos I."/>
        </authorList>
    </citation>
    <scope>NUCLEOTIDE SEQUENCE</scope>
    <source>
        <strain evidence="1">Race5_Kim</strain>
    </source>
</reference>
<dbReference type="RefSeq" id="XP_047768209.1">
    <property type="nucleotide sequence ID" value="XM_047912474.1"/>
</dbReference>
<sequence>MECYKRFDVTLKVLRQVEQSRELRLGYGLVEYRNTPAALTKKLKPILVELKKARQASGKGGAVDDVVVLEVHNYYKG</sequence>
<dbReference type="Proteomes" id="UP000756132">
    <property type="component" value="Chromosome 11"/>
</dbReference>
<protein>
    <submittedName>
        <fullName evidence="1">Uncharacterized protein</fullName>
    </submittedName>
</protein>
<proteinExistence type="predicted"/>
<dbReference type="GeneID" id="71993204"/>
<gene>
    <name evidence="1" type="ORF">CLAFUR5_13326</name>
</gene>
<name>A0A9Q8UVD1_PASFU</name>
<accession>A0A9Q8UVD1</accession>
<dbReference type="KEGG" id="ffu:CLAFUR5_13326"/>